<gene>
    <name evidence="2" type="ORF">BCR43DRAFT_498857</name>
</gene>
<evidence type="ECO:0000256" key="1">
    <source>
        <dbReference type="SAM" id="MobiDB-lite"/>
    </source>
</evidence>
<dbReference type="EMBL" id="MCGN01000011">
    <property type="protein sequence ID" value="ORY91298.1"/>
    <property type="molecule type" value="Genomic_DNA"/>
</dbReference>
<keyword evidence="3" id="KW-1185">Reference proteome</keyword>
<feature type="region of interest" description="Disordered" evidence="1">
    <location>
        <begin position="46"/>
        <end position="67"/>
    </location>
</feature>
<reference evidence="2 3" key="1">
    <citation type="submission" date="2016-07" db="EMBL/GenBank/DDBJ databases">
        <title>Pervasive Adenine N6-methylation of Active Genes in Fungi.</title>
        <authorList>
            <consortium name="DOE Joint Genome Institute"/>
            <person name="Mondo S.J."/>
            <person name="Dannebaum R.O."/>
            <person name="Kuo R.C."/>
            <person name="Labutti K."/>
            <person name="Haridas S."/>
            <person name="Kuo A."/>
            <person name="Salamov A."/>
            <person name="Ahrendt S.R."/>
            <person name="Lipzen A."/>
            <person name="Sullivan W."/>
            <person name="Andreopoulos W.B."/>
            <person name="Clum A."/>
            <person name="Lindquist E."/>
            <person name="Daum C."/>
            <person name="Ramamoorthy G.K."/>
            <person name="Gryganskyi A."/>
            <person name="Culley D."/>
            <person name="Magnuson J.K."/>
            <person name="James T.Y."/>
            <person name="O'Malley M.A."/>
            <person name="Stajich J.E."/>
            <person name="Spatafora J.W."/>
            <person name="Visel A."/>
            <person name="Grigoriev I.V."/>
        </authorList>
    </citation>
    <scope>NUCLEOTIDE SEQUENCE [LARGE SCALE GENOMIC DNA]</scope>
    <source>
        <strain evidence="2 3">NRRL 2496</strain>
    </source>
</reference>
<proteinExistence type="predicted"/>
<dbReference type="AlphaFoldDB" id="A0A1X2H1K5"/>
<evidence type="ECO:0000313" key="3">
    <source>
        <dbReference type="Proteomes" id="UP000242180"/>
    </source>
</evidence>
<organism evidence="2 3">
    <name type="scientific">Syncephalastrum racemosum</name>
    <name type="common">Filamentous fungus</name>
    <dbReference type="NCBI Taxonomy" id="13706"/>
    <lineage>
        <taxon>Eukaryota</taxon>
        <taxon>Fungi</taxon>
        <taxon>Fungi incertae sedis</taxon>
        <taxon>Mucoromycota</taxon>
        <taxon>Mucoromycotina</taxon>
        <taxon>Mucoromycetes</taxon>
        <taxon>Mucorales</taxon>
        <taxon>Syncephalastraceae</taxon>
        <taxon>Syncephalastrum</taxon>
    </lineage>
</organism>
<dbReference type="InParanoid" id="A0A1X2H1K5"/>
<name>A0A1X2H1K5_SYNRA</name>
<protein>
    <submittedName>
        <fullName evidence="2">Uncharacterized protein</fullName>
    </submittedName>
</protein>
<sequence>MHCETCRRPTARRPIRVYWYLDVLYCGPCMGTHTHHVGALEQGAASVRHAHGRTAATSRPTGYPRGR</sequence>
<accession>A0A1X2H1K5</accession>
<comment type="caution">
    <text evidence="2">The sequence shown here is derived from an EMBL/GenBank/DDBJ whole genome shotgun (WGS) entry which is preliminary data.</text>
</comment>
<evidence type="ECO:0000313" key="2">
    <source>
        <dbReference type="EMBL" id="ORY91298.1"/>
    </source>
</evidence>
<dbReference type="Proteomes" id="UP000242180">
    <property type="component" value="Unassembled WGS sequence"/>
</dbReference>